<comment type="caution">
    <text evidence="12">The sequence shown here is derived from an EMBL/GenBank/DDBJ whole genome shotgun (WGS) entry which is preliminary data.</text>
</comment>
<keyword evidence="7 11" id="KW-0472">Membrane</keyword>
<comment type="function">
    <text evidence="9">Sterol O-acyltransferase that catalyzes the formation of stery esters.</text>
</comment>
<evidence type="ECO:0000256" key="4">
    <source>
        <dbReference type="ARBA" id="ARBA00022692"/>
    </source>
</evidence>
<keyword evidence="3" id="KW-0808">Transferase</keyword>
<feature type="transmembrane region" description="Helical" evidence="11">
    <location>
        <begin position="298"/>
        <end position="318"/>
    </location>
</feature>
<evidence type="ECO:0000256" key="9">
    <source>
        <dbReference type="ARBA" id="ARBA00023568"/>
    </source>
</evidence>
<evidence type="ECO:0000256" key="1">
    <source>
        <dbReference type="ARBA" id="ARBA00004477"/>
    </source>
</evidence>
<evidence type="ECO:0000313" key="13">
    <source>
        <dbReference type="Proteomes" id="UP001562354"/>
    </source>
</evidence>
<feature type="transmembrane region" description="Helical" evidence="11">
    <location>
        <begin position="325"/>
        <end position="346"/>
    </location>
</feature>
<keyword evidence="4 11" id="KW-0812">Transmembrane</keyword>
<protein>
    <recommendedName>
        <fullName evidence="14">O-acyltransferase</fullName>
    </recommendedName>
</protein>
<evidence type="ECO:0000256" key="6">
    <source>
        <dbReference type="ARBA" id="ARBA00022989"/>
    </source>
</evidence>
<keyword evidence="8" id="KW-0012">Acyltransferase</keyword>
<gene>
    <name evidence="12" type="ORF">AAFC00_001642</name>
</gene>
<reference evidence="12 13" key="1">
    <citation type="submission" date="2024-07" db="EMBL/GenBank/DDBJ databases">
        <title>Draft sequence of the Neodothiora populina.</title>
        <authorList>
            <person name="Drown D.D."/>
            <person name="Schuette U.S."/>
            <person name="Buechlein A.B."/>
            <person name="Rusch D.R."/>
            <person name="Winton L.W."/>
            <person name="Adams G.A."/>
        </authorList>
    </citation>
    <scope>NUCLEOTIDE SEQUENCE [LARGE SCALE GENOMIC DNA]</scope>
    <source>
        <strain evidence="12 13">CPC 39397</strain>
    </source>
</reference>
<dbReference type="PANTHER" id="PTHR10408:SF23">
    <property type="entry name" value="STEROL O-ACYLTRANSFERASE 1-RELATED"/>
    <property type="match status" value="1"/>
</dbReference>
<name>A0ABR3PPN7_9PEZI</name>
<dbReference type="GeneID" id="95975345"/>
<keyword evidence="13" id="KW-1185">Reference proteome</keyword>
<comment type="similarity">
    <text evidence="2">Belongs to the membrane-bound acyltransferase family. Sterol o-acyltransferase subfamily.</text>
</comment>
<evidence type="ECO:0000313" key="12">
    <source>
        <dbReference type="EMBL" id="KAL1311520.1"/>
    </source>
</evidence>
<feature type="transmembrane region" description="Helical" evidence="11">
    <location>
        <begin position="690"/>
        <end position="713"/>
    </location>
</feature>
<dbReference type="PANTHER" id="PTHR10408">
    <property type="entry name" value="STEROL O-ACYLTRANSFERASE"/>
    <property type="match status" value="1"/>
</dbReference>
<dbReference type="InterPro" id="IPR014371">
    <property type="entry name" value="Oat_ACAT_DAG_ARE"/>
</dbReference>
<evidence type="ECO:0000256" key="8">
    <source>
        <dbReference type="ARBA" id="ARBA00023315"/>
    </source>
</evidence>
<evidence type="ECO:0008006" key="14">
    <source>
        <dbReference type="Google" id="ProtNLM"/>
    </source>
</evidence>
<dbReference type="InterPro" id="IPR004299">
    <property type="entry name" value="MBOAT_fam"/>
</dbReference>
<evidence type="ECO:0000256" key="10">
    <source>
        <dbReference type="SAM" id="MobiDB-lite"/>
    </source>
</evidence>
<feature type="compositionally biased region" description="Low complexity" evidence="10">
    <location>
        <begin position="60"/>
        <end position="76"/>
    </location>
</feature>
<keyword evidence="5" id="KW-0256">Endoplasmic reticulum</keyword>
<evidence type="ECO:0000256" key="11">
    <source>
        <dbReference type="SAM" id="Phobius"/>
    </source>
</evidence>
<feature type="compositionally biased region" description="Acidic residues" evidence="10">
    <location>
        <begin position="77"/>
        <end position="91"/>
    </location>
</feature>
<dbReference type="RefSeq" id="XP_069204369.1">
    <property type="nucleotide sequence ID" value="XM_069340851.1"/>
</dbReference>
<feature type="region of interest" description="Disordered" evidence="10">
    <location>
        <begin position="1"/>
        <end position="148"/>
    </location>
</feature>
<evidence type="ECO:0000256" key="2">
    <source>
        <dbReference type="ARBA" id="ARBA00009010"/>
    </source>
</evidence>
<evidence type="ECO:0000256" key="3">
    <source>
        <dbReference type="ARBA" id="ARBA00022679"/>
    </source>
</evidence>
<dbReference type="EMBL" id="JBFMKM010000001">
    <property type="protein sequence ID" value="KAL1311520.1"/>
    <property type="molecule type" value="Genomic_DNA"/>
</dbReference>
<proteinExistence type="inferred from homology"/>
<feature type="transmembrane region" description="Helical" evidence="11">
    <location>
        <begin position="218"/>
        <end position="241"/>
    </location>
</feature>
<evidence type="ECO:0000256" key="7">
    <source>
        <dbReference type="ARBA" id="ARBA00023136"/>
    </source>
</evidence>
<accession>A0ABR3PPN7</accession>
<organism evidence="12 13">
    <name type="scientific">Neodothiora populina</name>
    <dbReference type="NCBI Taxonomy" id="2781224"/>
    <lineage>
        <taxon>Eukaryota</taxon>
        <taxon>Fungi</taxon>
        <taxon>Dikarya</taxon>
        <taxon>Ascomycota</taxon>
        <taxon>Pezizomycotina</taxon>
        <taxon>Dothideomycetes</taxon>
        <taxon>Dothideomycetidae</taxon>
        <taxon>Dothideales</taxon>
        <taxon>Dothioraceae</taxon>
        <taxon>Neodothiora</taxon>
    </lineage>
</organism>
<sequence>MTEASSSPHRPPLAQNDTFDARELVGSMSSDGTAALRPGDDDDDDARIDHAPVGTTTVFAASSSSSPNSSSESALISEEDIEDYDNLELDPDTIVQGSTGGELEHSRSMSKSEANIPHPDLLAGPGHARRKSETQARPLSPGSRRKSIQIKLEKTSKKGRYILTADDPDLREILRKGLEREEASQDPSKRSRTIRDYVFTRQFTTFDRQNPLSSESPFHGFFTLFWLAMVLVFLRVSAYNWKQYGNPLGDQAIMKLMFSHDVMVLGLTDGAMCLSTAFCLLLQRAVLKGYLSWTRSGWIIQNIWQTFYLGAAISWTMYREWPWTHTVFIVLHCLVFLMKQHSFAFYNGYLSSVYKRKTMLKSKLSKLRDMRTMETAPNSPESFRPQSARSTALDLPNLPGGIGMKGHRPSMGPRTSTNLGNEVSDVASISSAMESGTPLDHDQMQAFERIILDEIEGLDKELQGKAASKENSYPNNLRWGNLADYICLPTLVYELEYPRQDKIKWAYVAEKTVATFGVLGVMQVISQAYIYPPVAETVRMKEAGVSLQERWEQMPWTISDLTFPLLLEQLLTWYLIWECVLNVLAELTRFADRGFYGDWWNSTSWDQYARDWNRPVHNFLLRHVYHSSISTFHLSKSSATFVTFLLSALVHELLMACMFHKVRGYLFTMQLLQMPLVSLSRTKLLKGRDLLGNVIFWIGLFVGPSVLTSFYLLI</sequence>
<evidence type="ECO:0000256" key="5">
    <source>
        <dbReference type="ARBA" id="ARBA00022824"/>
    </source>
</evidence>
<feature type="transmembrane region" description="Helical" evidence="11">
    <location>
        <begin position="262"/>
        <end position="286"/>
    </location>
</feature>
<keyword evidence="6 11" id="KW-1133">Transmembrane helix</keyword>
<dbReference type="Pfam" id="PF03062">
    <property type="entry name" value="MBOAT"/>
    <property type="match status" value="1"/>
</dbReference>
<comment type="subcellular location">
    <subcellularLocation>
        <location evidence="1">Endoplasmic reticulum membrane</location>
        <topology evidence="1">Multi-pass membrane protein</topology>
    </subcellularLocation>
</comment>
<dbReference type="Proteomes" id="UP001562354">
    <property type="component" value="Unassembled WGS sequence"/>
</dbReference>